<evidence type="ECO:0000313" key="3">
    <source>
        <dbReference type="EMBL" id="QBY55091.1"/>
    </source>
</evidence>
<dbReference type="Proteomes" id="UP000295294">
    <property type="component" value="Plasmid unnamed1"/>
</dbReference>
<dbReference type="InterPro" id="IPR001584">
    <property type="entry name" value="Integrase_cat-core"/>
</dbReference>
<dbReference type="RefSeq" id="WP_135706399.1">
    <property type="nucleotide sequence ID" value="NZ_CP038636.1"/>
</dbReference>
<reference evidence="3 4" key="1">
    <citation type="submission" date="2019-03" db="EMBL/GenBank/DDBJ databases">
        <title>Efficiently degradation of phenoxyalkanoic acid herbicides by Cupriavidus oxalaticus strain X32.</title>
        <authorList>
            <person name="Sheng X."/>
        </authorList>
    </citation>
    <scope>NUCLEOTIDE SEQUENCE [LARGE SCALE GENOMIC DNA]</scope>
    <source>
        <strain evidence="3 4">X32</strain>
        <plasmid evidence="3 4">unnamed1</plasmid>
    </source>
</reference>
<sequence length="65" mass="7030">MDDARAKISAWRTHHNESRPHSAPDWATPTGFARRCEGEAITGHRAVGFASRATTSSVVHSALAM</sequence>
<evidence type="ECO:0000256" key="1">
    <source>
        <dbReference type="SAM" id="MobiDB-lite"/>
    </source>
</evidence>
<accession>A0A4P7LRK7</accession>
<dbReference type="GO" id="GO:0015074">
    <property type="term" value="P:DNA integration"/>
    <property type="evidence" value="ECO:0007669"/>
    <property type="project" value="InterPro"/>
</dbReference>
<dbReference type="KEGG" id="cox:E0W60_28505"/>
<dbReference type="Pfam" id="PF13683">
    <property type="entry name" value="rve_3"/>
    <property type="match status" value="1"/>
</dbReference>
<feature type="region of interest" description="Disordered" evidence="1">
    <location>
        <begin position="1"/>
        <end position="29"/>
    </location>
</feature>
<feature type="domain" description="Integrase catalytic" evidence="2">
    <location>
        <begin position="2"/>
        <end position="29"/>
    </location>
</feature>
<keyword evidence="3" id="KW-0614">Plasmid</keyword>
<protein>
    <recommendedName>
        <fullName evidence="2">Integrase catalytic domain-containing protein</fullName>
    </recommendedName>
</protein>
<gene>
    <name evidence="3" type="ORF">E0W60_28505</name>
</gene>
<evidence type="ECO:0000259" key="2">
    <source>
        <dbReference type="Pfam" id="PF13683"/>
    </source>
</evidence>
<organism evidence="3 4">
    <name type="scientific">Cupriavidus oxalaticus</name>
    <dbReference type="NCBI Taxonomy" id="96344"/>
    <lineage>
        <taxon>Bacteria</taxon>
        <taxon>Pseudomonadati</taxon>
        <taxon>Pseudomonadota</taxon>
        <taxon>Betaproteobacteria</taxon>
        <taxon>Burkholderiales</taxon>
        <taxon>Burkholderiaceae</taxon>
        <taxon>Cupriavidus</taxon>
    </lineage>
</organism>
<dbReference type="AlphaFoldDB" id="A0A4P7LRK7"/>
<dbReference type="OrthoDB" id="9816028at2"/>
<name>A0A4P7LRK7_9BURK</name>
<evidence type="ECO:0000313" key="4">
    <source>
        <dbReference type="Proteomes" id="UP000295294"/>
    </source>
</evidence>
<geneLocation type="plasmid" evidence="3">
    <name>unnamed1</name>
</geneLocation>
<proteinExistence type="predicted"/>
<dbReference type="EMBL" id="CP038636">
    <property type="protein sequence ID" value="QBY55091.1"/>
    <property type="molecule type" value="Genomic_DNA"/>
</dbReference>